<feature type="domain" description="FecR protein" evidence="3">
    <location>
        <begin position="135"/>
        <end position="219"/>
    </location>
</feature>
<gene>
    <name evidence="5" type="ORF">C5749_16670</name>
</gene>
<dbReference type="OrthoDB" id="934696at2"/>
<keyword evidence="2" id="KW-0472">Membrane</keyword>
<evidence type="ECO:0000259" key="3">
    <source>
        <dbReference type="Pfam" id="PF04773"/>
    </source>
</evidence>
<evidence type="ECO:0000313" key="5">
    <source>
        <dbReference type="EMBL" id="PRD51933.1"/>
    </source>
</evidence>
<keyword evidence="2" id="KW-0812">Transmembrane</keyword>
<dbReference type="PIRSF" id="PIRSF018266">
    <property type="entry name" value="FecR"/>
    <property type="match status" value="1"/>
</dbReference>
<feature type="transmembrane region" description="Helical" evidence="2">
    <location>
        <begin position="87"/>
        <end position="105"/>
    </location>
</feature>
<keyword evidence="2" id="KW-1133">Transmembrane helix</keyword>
<feature type="coiled-coil region" evidence="1">
    <location>
        <begin position="19"/>
        <end position="46"/>
    </location>
</feature>
<sequence length="367" mass="41336">MMEELRKRITNFWKGHLSKQEQRNLLEELQEKEEDLQAMLAQDFESENPEKRELLSDSEYRQLLTELQERMLPASDNSRKVVLWRRALIAAAVLLIGIGTSILAWKANHPQVSTVASTHTGQDTIHLVNKEKVDKQAVLADGSIVILSPGSALSYPSDYGANNRELHLRGQGRFSVVRDASRPFVVWANGYTTTALGTEFTIDTRHADRLHIQLLSGKIVVKSTSSANLSMVDQYLFPGDQLEIQTRTGTLALTKQKKKTKQPKPEDTSDSVIVPAVAVMKFEDTPLQTVFETVARHKGTPIFIEENLLTGLSFTGEFRDDESLQAIVSVICQMNNLTYTETGEHIHIQQKQNNTIEEIKKSEIQIK</sequence>
<dbReference type="Proteomes" id="UP000238642">
    <property type="component" value="Unassembled WGS sequence"/>
</dbReference>
<protein>
    <recommendedName>
        <fullName evidence="7">FecR protein domain-containing protein</fullName>
    </recommendedName>
</protein>
<keyword evidence="6" id="KW-1185">Reference proteome</keyword>
<dbReference type="Gene3D" id="3.55.50.30">
    <property type="match status" value="1"/>
</dbReference>
<dbReference type="InterPro" id="IPR012373">
    <property type="entry name" value="Ferrdict_sens_TM"/>
</dbReference>
<dbReference type="AlphaFoldDB" id="A0A2S9JG61"/>
<evidence type="ECO:0000259" key="4">
    <source>
        <dbReference type="Pfam" id="PF16344"/>
    </source>
</evidence>
<dbReference type="PANTHER" id="PTHR30273:SF2">
    <property type="entry name" value="PROTEIN FECR"/>
    <property type="match status" value="1"/>
</dbReference>
<dbReference type="RefSeq" id="WP_105727369.1">
    <property type="nucleotide sequence ID" value="NZ_PVBS01000004.1"/>
</dbReference>
<organism evidence="5 6">
    <name type="scientific">Sphingobacterium gobiense</name>
    <dbReference type="NCBI Taxonomy" id="1382456"/>
    <lineage>
        <taxon>Bacteria</taxon>
        <taxon>Pseudomonadati</taxon>
        <taxon>Bacteroidota</taxon>
        <taxon>Sphingobacteriia</taxon>
        <taxon>Sphingobacteriales</taxon>
        <taxon>Sphingobacteriaceae</taxon>
        <taxon>Sphingobacterium</taxon>
    </lineage>
</organism>
<dbReference type="Pfam" id="PF04773">
    <property type="entry name" value="FecR"/>
    <property type="match status" value="1"/>
</dbReference>
<reference evidence="5 6" key="1">
    <citation type="submission" date="2018-02" db="EMBL/GenBank/DDBJ databases">
        <title>The draft genome of Sphingobacterium gobiense H7.</title>
        <authorList>
            <person name="Li L."/>
            <person name="Liu L."/>
            <person name="Zhang X."/>
            <person name="Wang T."/>
            <person name="Liang L."/>
        </authorList>
    </citation>
    <scope>NUCLEOTIDE SEQUENCE [LARGE SCALE GENOMIC DNA]</scope>
    <source>
        <strain evidence="5 6">ACCC 05757</strain>
    </source>
</reference>
<evidence type="ECO:0008006" key="7">
    <source>
        <dbReference type="Google" id="ProtNLM"/>
    </source>
</evidence>
<name>A0A2S9JG61_9SPHI</name>
<evidence type="ECO:0000256" key="1">
    <source>
        <dbReference type="SAM" id="Coils"/>
    </source>
</evidence>
<feature type="domain" description="Protein FecR C-terminal" evidence="4">
    <location>
        <begin position="280"/>
        <end position="348"/>
    </location>
</feature>
<evidence type="ECO:0000313" key="6">
    <source>
        <dbReference type="Proteomes" id="UP000238642"/>
    </source>
</evidence>
<proteinExistence type="predicted"/>
<keyword evidence="1" id="KW-0175">Coiled coil</keyword>
<dbReference type="EMBL" id="PVBS01000004">
    <property type="protein sequence ID" value="PRD51933.1"/>
    <property type="molecule type" value="Genomic_DNA"/>
</dbReference>
<dbReference type="InterPro" id="IPR032508">
    <property type="entry name" value="FecR_C"/>
</dbReference>
<evidence type="ECO:0000256" key="2">
    <source>
        <dbReference type="SAM" id="Phobius"/>
    </source>
</evidence>
<accession>A0A2S9JG61</accession>
<dbReference type="PANTHER" id="PTHR30273">
    <property type="entry name" value="PERIPLASMIC SIGNAL SENSOR AND SIGMA FACTOR ACTIVATOR FECR-RELATED"/>
    <property type="match status" value="1"/>
</dbReference>
<dbReference type="Gene3D" id="2.60.120.1440">
    <property type="match status" value="1"/>
</dbReference>
<dbReference type="InterPro" id="IPR006860">
    <property type="entry name" value="FecR"/>
</dbReference>
<comment type="caution">
    <text evidence="5">The sequence shown here is derived from an EMBL/GenBank/DDBJ whole genome shotgun (WGS) entry which is preliminary data.</text>
</comment>
<dbReference type="GO" id="GO:0016989">
    <property type="term" value="F:sigma factor antagonist activity"/>
    <property type="evidence" value="ECO:0007669"/>
    <property type="project" value="TreeGrafter"/>
</dbReference>
<dbReference type="Pfam" id="PF16344">
    <property type="entry name" value="FecR_C"/>
    <property type="match status" value="1"/>
</dbReference>